<evidence type="ECO:0000256" key="1">
    <source>
        <dbReference type="SAM" id="Phobius"/>
    </source>
</evidence>
<feature type="transmembrane region" description="Helical" evidence="1">
    <location>
        <begin position="67"/>
        <end position="87"/>
    </location>
</feature>
<reference evidence="2 3" key="1">
    <citation type="journal article" date="2016" name="Mol. Biol. Evol.">
        <title>Comparative Genomics of Early-Diverging Mushroom-Forming Fungi Provides Insights into the Origins of Lignocellulose Decay Capabilities.</title>
        <authorList>
            <person name="Nagy L.G."/>
            <person name="Riley R."/>
            <person name="Tritt A."/>
            <person name="Adam C."/>
            <person name="Daum C."/>
            <person name="Floudas D."/>
            <person name="Sun H."/>
            <person name="Yadav J.S."/>
            <person name="Pangilinan J."/>
            <person name="Larsson K.H."/>
            <person name="Matsuura K."/>
            <person name="Barry K."/>
            <person name="Labutti K."/>
            <person name="Kuo R."/>
            <person name="Ohm R.A."/>
            <person name="Bhattacharya S.S."/>
            <person name="Shirouzu T."/>
            <person name="Yoshinaga Y."/>
            <person name="Martin F.M."/>
            <person name="Grigoriev I.V."/>
            <person name="Hibbett D.S."/>
        </authorList>
    </citation>
    <scope>NUCLEOTIDE SEQUENCE [LARGE SCALE GENOMIC DNA]</scope>
    <source>
        <strain evidence="2 3">CBS 109695</strain>
    </source>
</reference>
<sequence length="94" mass="10729">MNLHRESGPRARQLLRGVTQCVANGWWCAGQVVVWFGFILPDVPVRTRRYLVHRASVHPPSRYKIPLFTWGCGRVGALGGGCMTMRVHCQKRKR</sequence>
<proteinExistence type="predicted"/>
<dbReference type="AlphaFoldDB" id="A0A167XJP3"/>
<accession>A0A167XJP3</accession>
<protein>
    <submittedName>
        <fullName evidence="2">Uncharacterized protein</fullName>
    </submittedName>
</protein>
<organism evidence="2 3">
    <name type="scientific">Athelia psychrophila</name>
    <dbReference type="NCBI Taxonomy" id="1759441"/>
    <lineage>
        <taxon>Eukaryota</taxon>
        <taxon>Fungi</taxon>
        <taxon>Dikarya</taxon>
        <taxon>Basidiomycota</taxon>
        <taxon>Agaricomycotina</taxon>
        <taxon>Agaricomycetes</taxon>
        <taxon>Agaricomycetidae</taxon>
        <taxon>Atheliales</taxon>
        <taxon>Atheliaceae</taxon>
        <taxon>Athelia</taxon>
    </lineage>
</organism>
<feature type="transmembrane region" description="Helical" evidence="1">
    <location>
        <begin position="21"/>
        <end position="40"/>
    </location>
</feature>
<dbReference type="EMBL" id="KV417756">
    <property type="protein sequence ID" value="KZP07288.1"/>
    <property type="molecule type" value="Genomic_DNA"/>
</dbReference>
<keyword evidence="1" id="KW-0472">Membrane</keyword>
<keyword evidence="1" id="KW-0812">Transmembrane</keyword>
<keyword evidence="3" id="KW-1185">Reference proteome</keyword>
<evidence type="ECO:0000313" key="2">
    <source>
        <dbReference type="EMBL" id="KZP07288.1"/>
    </source>
</evidence>
<name>A0A167XJP3_9AGAM</name>
<gene>
    <name evidence="2" type="ORF">FIBSPDRAFT_289692</name>
</gene>
<dbReference type="Proteomes" id="UP000076532">
    <property type="component" value="Unassembled WGS sequence"/>
</dbReference>
<evidence type="ECO:0000313" key="3">
    <source>
        <dbReference type="Proteomes" id="UP000076532"/>
    </source>
</evidence>
<keyword evidence="1" id="KW-1133">Transmembrane helix</keyword>